<dbReference type="EMBL" id="PGFB01000002">
    <property type="protein sequence ID" value="PJJ63567.1"/>
    <property type="molecule type" value="Genomic_DNA"/>
</dbReference>
<dbReference type="GO" id="GO:0015035">
    <property type="term" value="F:protein-disulfide reductase activity"/>
    <property type="evidence" value="ECO:0007669"/>
    <property type="project" value="TreeGrafter"/>
</dbReference>
<dbReference type="RefSeq" id="WP_100344049.1">
    <property type="nucleotide sequence ID" value="NZ_PGFB01000002.1"/>
</dbReference>
<dbReference type="SUPFAM" id="SSF48452">
    <property type="entry name" value="TPR-like"/>
    <property type="match status" value="1"/>
</dbReference>
<evidence type="ECO:0000256" key="3">
    <source>
        <dbReference type="SAM" id="MobiDB-lite"/>
    </source>
</evidence>
<dbReference type="OrthoDB" id="5181746at2"/>
<dbReference type="Proteomes" id="UP000230161">
    <property type="component" value="Unassembled WGS sequence"/>
</dbReference>
<dbReference type="Gene3D" id="1.25.40.10">
    <property type="entry name" value="Tetratricopeptide repeat domain"/>
    <property type="match status" value="2"/>
</dbReference>
<dbReference type="PROSITE" id="PS51352">
    <property type="entry name" value="THIOREDOXIN_2"/>
    <property type="match status" value="1"/>
</dbReference>
<protein>
    <submittedName>
        <fullName evidence="5">Putative thioredoxin</fullName>
    </submittedName>
</protein>
<dbReference type="InterPro" id="IPR036249">
    <property type="entry name" value="Thioredoxin-like_sf"/>
</dbReference>
<dbReference type="PANTHER" id="PTHR45663:SF11">
    <property type="entry name" value="GEO12009P1"/>
    <property type="match status" value="1"/>
</dbReference>
<evidence type="ECO:0000313" key="5">
    <source>
        <dbReference type="EMBL" id="PJJ63567.1"/>
    </source>
</evidence>
<dbReference type="SUPFAM" id="SSF52833">
    <property type="entry name" value="Thioredoxin-like"/>
    <property type="match status" value="1"/>
</dbReference>
<comment type="caution">
    <text evidence="5">The sequence shown here is derived from an EMBL/GenBank/DDBJ whole genome shotgun (WGS) entry which is preliminary data.</text>
</comment>
<organism evidence="5 6">
    <name type="scientific">Compostimonas suwonensis</name>
    <dbReference type="NCBI Taxonomy" id="1048394"/>
    <lineage>
        <taxon>Bacteria</taxon>
        <taxon>Bacillati</taxon>
        <taxon>Actinomycetota</taxon>
        <taxon>Actinomycetes</taxon>
        <taxon>Micrococcales</taxon>
        <taxon>Microbacteriaceae</taxon>
        <taxon>Compostimonas</taxon>
    </lineage>
</organism>
<dbReference type="Pfam" id="PF00085">
    <property type="entry name" value="Thioredoxin"/>
    <property type="match status" value="1"/>
</dbReference>
<comment type="similarity">
    <text evidence="1">Belongs to the thioredoxin family.</text>
</comment>
<keyword evidence="2" id="KW-0676">Redox-active center</keyword>
<dbReference type="AlphaFoldDB" id="A0A2M9BZQ2"/>
<evidence type="ECO:0000256" key="1">
    <source>
        <dbReference type="ARBA" id="ARBA00008987"/>
    </source>
</evidence>
<dbReference type="GO" id="GO:0005737">
    <property type="term" value="C:cytoplasm"/>
    <property type="evidence" value="ECO:0007669"/>
    <property type="project" value="TreeGrafter"/>
</dbReference>
<reference evidence="5 6" key="1">
    <citation type="submission" date="2017-11" db="EMBL/GenBank/DDBJ databases">
        <title>Genomic Encyclopedia of Archaeal and Bacterial Type Strains, Phase II (KMG-II): From Individual Species to Whole Genera.</title>
        <authorList>
            <person name="Goeker M."/>
        </authorList>
    </citation>
    <scope>NUCLEOTIDE SEQUENCE [LARGE SCALE GENOMIC DNA]</scope>
    <source>
        <strain evidence="5 6">DSM 25625</strain>
    </source>
</reference>
<feature type="region of interest" description="Disordered" evidence="3">
    <location>
        <begin position="23"/>
        <end position="44"/>
    </location>
</feature>
<dbReference type="GO" id="GO:0006950">
    <property type="term" value="P:response to stress"/>
    <property type="evidence" value="ECO:0007669"/>
    <property type="project" value="UniProtKB-ARBA"/>
</dbReference>
<dbReference type="Gene3D" id="3.40.30.10">
    <property type="entry name" value="Glutaredoxin"/>
    <property type="match status" value="1"/>
</dbReference>
<sequence length="326" mass="33945">MTSVPPSSANLRGAVDLSSLVNRSAGPAGAPGAPGAPGADAARPAASTVQVPSLVLDASDATFQQVLQISMSVPVIVDLWASWSEQSTQLTTLLERVVADYAGALVLVRVDADANPQLAAAFQAQSVPTVAGVIGGQPLQLFTGAVPEEQLRQLFDQVLQLAAGNGVTGVASVPETAEGEQDAAPVEEPLPPHHAEAYDAIERGDYQTAIAEYKTAIAQNPRDDLAVAGLAQVSLLARLQGKTLDEIRGGAASAPDELEAQLLVADLDLSGGHVDDAFDRLLRIFPTLDAAGKNTVRERLLELFQVVGVDDPRVAKARSRLTALLY</sequence>
<proteinExistence type="inferred from homology"/>
<dbReference type="InterPro" id="IPR013766">
    <property type="entry name" value="Thioredoxin_domain"/>
</dbReference>
<accession>A0A2M9BZQ2</accession>
<name>A0A2M9BZQ2_9MICO</name>
<evidence type="ECO:0000259" key="4">
    <source>
        <dbReference type="PROSITE" id="PS51352"/>
    </source>
</evidence>
<dbReference type="InterPro" id="IPR011990">
    <property type="entry name" value="TPR-like_helical_dom_sf"/>
</dbReference>
<feature type="domain" description="Thioredoxin" evidence="4">
    <location>
        <begin position="32"/>
        <end position="160"/>
    </location>
</feature>
<feature type="compositionally biased region" description="Low complexity" evidence="3">
    <location>
        <begin position="25"/>
        <end position="44"/>
    </location>
</feature>
<evidence type="ECO:0000256" key="2">
    <source>
        <dbReference type="ARBA" id="ARBA00023284"/>
    </source>
</evidence>
<dbReference type="PANTHER" id="PTHR45663">
    <property type="entry name" value="GEO12009P1"/>
    <property type="match status" value="1"/>
</dbReference>
<dbReference type="CDD" id="cd02956">
    <property type="entry name" value="ybbN"/>
    <property type="match status" value="1"/>
</dbReference>
<keyword evidence="6" id="KW-1185">Reference proteome</keyword>
<gene>
    <name evidence="5" type="ORF">CLV54_1237</name>
</gene>
<evidence type="ECO:0000313" key="6">
    <source>
        <dbReference type="Proteomes" id="UP000230161"/>
    </source>
</evidence>
<dbReference type="Pfam" id="PF14561">
    <property type="entry name" value="TPR_20"/>
    <property type="match status" value="1"/>
</dbReference>